<reference evidence="4" key="1">
    <citation type="submission" date="2022-11" db="UniProtKB">
        <authorList>
            <consortium name="WormBaseParasite"/>
        </authorList>
    </citation>
    <scope>IDENTIFICATION</scope>
</reference>
<dbReference type="WBParaSite" id="Gr19_v10_g5697.t1">
    <property type="protein sequence ID" value="Gr19_v10_g5697.t1"/>
    <property type="gene ID" value="Gr19_v10_g5697"/>
</dbReference>
<name>A0A914I1C1_GLORO</name>
<feature type="compositionally biased region" description="Polar residues" evidence="1">
    <location>
        <begin position="19"/>
        <end position="31"/>
    </location>
</feature>
<keyword evidence="3" id="KW-1185">Reference proteome</keyword>
<sequence length="424" mass="47333">MSAADVVDDTSKTEHKSQSQHSDQAESTASSHIPPEIASLSQLSISEPKTEASSSSSTASNKWTLWRYDCRDMPGHKCFTMPCAFCDQVNKLKGVSKGKVTESTDRWESYLKKGKSFEDEQMLTKTLGEFLPSKLAKDVFFNRKLGVGIFRGDIEPKSENAENVDGIVFQLLFLVTSGRKSAALMRKFDEIFLHALRLTFDLPPPIACHVNGIFLRCEMNPGKGLEKEQNPYGNLMDLPIMAKLEIWIGDRSHKESVCTTLISEIRARSNIGQKKRKNAIQRQISCQTQKAHSKVKMALLPTLFALLCSVAVLLVLCDGKIFTDANDKDLYKEPVQKASLGENAFIFVTSLIVMPALIFGVLMGPKTFKNLSPKYAIKFNITLSSIRCIIYFCYHLDQHATVSPTFGVRRQFVSTAEESSAQIH</sequence>
<proteinExistence type="predicted"/>
<dbReference type="InterPro" id="IPR023398">
    <property type="entry name" value="TIF_eIF4e-like"/>
</dbReference>
<organism evidence="3 4">
    <name type="scientific">Globodera rostochiensis</name>
    <name type="common">Golden nematode worm</name>
    <name type="synonym">Heterodera rostochiensis</name>
    <dbReference type="NCBI Taxonomy" id="31243"/>
    <lineage>
        <taxon>Eukaryota</taxon>
        <taxon>Metazoa</taxon>
        <taxon>Ecdysozoa</taxon>
        <taxon>Nematoda</taxon>
        <taxon>Chromadorea</taxon>
        <taxon>Rhabditida</taxon>
        <taxon>Tylenchina</taxon>
        <taxon>Tylenchomorpha</taxon>
        <taxon>Tylenchoidea</taxon>
        <taxon>Heteroderidae</taxon>
        <taxon>Heteroderinae</taxon>
        <taxon>Globodera</taxon>
    </lineage>
</organism>
<evidence type="ECO:0000313" key="3">
    <source>
        <dbReference type="Proteomes" id="UP000887572"/>
    </source>
</evidence>
<protein>
    <submittedName>
        <fullName evidence="4">Uncharacterized protein</fullName>
    </submittedName>
</protein>
<feature type="transmembrane region" description="Helical" evidence="2">
    <location>
        <begin position="343"/>
        <end position="364"/>
    </location>
</feature>
<keyword evidence="2" id="KW-0472">Membrane</keyword>
<accession>A0A914I1C1</accession>
<keyword evidence="2" id="KW-0812">Transmembrane</keyword>
<keyword evidence="2" id="KW-1133">Transmembrane helix</keyword>
<dbReference type="Proteomes" id="UP000887572">
    <property type="component" value="Unplaced"/>
</dbReference>
<feature type="transmembrane region" description="Helical" evidence="2">
    <location>
        <begin position="298"/>
        <end position="323"/>
    </location>
</feature>
<dbReference type="AlphaFoldDB" id="A0A914I1C1"/>
<evidence type="ECO:0000256" key="2">
    <source>
        <dbReference type="SAM" id="Phobius"/>
    </source>
</evidence>
<feature type="region of interest" description="Disordered" evidence="1">
    <location>
        <begin position="1"/>
        <end position="39"/>
    </location>
</feature>
<evidence type="ECO:0000256" key="1">
    <source>
        <dbReference type="SAM" id="MobiDB-lite"/>
    </source>
</evidence>
<dbReference type="Gene3D" id="3.30.760.10">
    <property type="entry name" value="RNA Cap, Translation Initiation Factor Eif4e"/>
    <property type="match status" value="1"/>
</dbReference>
<evidence type="ECO:0000313" key="4">
    <source>
        <dbReference type="WBParaSite" id="Gr19_v10_g5697.t1"/>
    </source>
</evidence>